<dbReference type="InterPro" id="IPR045608">
    <property type="entry name" value="Trypco2"/>
</dbReference>
<protein>
    <recommendedName>
        <fullName evidence="1">Trypsin-co-occurring domain-containing protein</fullName>
    </recommendedName>
</protein>
<evidence type="ECO:0000313" key="2">
    <source>
        <dbReference type="EMBL" id="MBS2548147.1"/>
    </source>
</evidence>
<sequence length="101" mass="10887">MDIELADLLASLRSEISRARISGAGEDVRFRIDSIELEVQVEVEKTGEGSTGVKFWVLSVGGKRSAKEAQTHLLKLSLTAETEAGDPIRTSDDISSLVNEG</sequence>
<gene>
    <name evidence="2" type="ORF">KGQ19_14865</name>
</gene>
<feature type="domain" description="Trypsin-co-occurring" evidence="1">
    <location>
        <begin position="3"/>
        <end position="79"/>
    </location>
</feature>
<proteinExistence type="predicted"/>
<dbReference type="Proteomes" id="UP000730482">
    <property type="component" value="Unassembled WGS sequence"/>
</dbReference>
<dbReference type="Pfam" id="PF19631">
    <property type="entry name" value="Trypco2"/>
    <property type="match status" value="1"/>
</dbReference>
<keyword evidence="3" id="KW-1185">Reference proteome</keyword>
<accession>A0ABS5KQ29</accession>
<organism evidence="2 3">
    <name type="scientific">Catenulispora pinistramenti</name>
    <dbReference type="NCBI Taxonomy" id="2705254"/>
    <lineage>
        <taxon>Bacteria</taxon>
        <taxon>Bacillati</taxon>
        <taxon>Actinomycetota</taxon>
        <taxon>Actinomycetes</taxon>
        <taxon>Catenulisporales</taxon>
        <taxon>Catenulisporaceae</taxon>
        <taxon>Catenulispora</taxon>
    </lineage>
</organism>
<dbReference type="EMBL" id="JAAFYZ010000042">
    <property type="protein sequence ID" value="MBS2548147.1"/>
    <property type="molecule type" value="Genomic_DNA"/>
</dbReference>
<comment type="caution">
    <text evidence="2">The sequence shown here is derived from an EMBL/GenBank/DDBJ whole genome shotgun (WGS) entry which is preliminary data.</text>
</comment>
<dbReference type="RefSeq" id="WP_212009722.1">
    <property type="nucleotide sequence ID" value="NZ_JAAFYZ010000042.1"/>
</dbReference>
<evidence type="ECO:0000259" key="1">
    <source>
        <dbReference type="Pfam" id="PF19631"/>
    </source>
</evidence>
<evidence type="ECO:0000313" key="3">
    <source>
        <dbReference type="Proteomes" id="UP000730482"/>
    </source>
</evidence>
<name>A0ABS5KQ29_9ACTN</name>
<reference evidence="2 3" key="1">
    <citation type="submission" date="2020-02" db="EMBL/GenBank/DDBJ databases">
        <title>Acidophilic actinobacteria isolated from forest soil.</title>
        <authorList>
            <person name="Golinska P."/>
        </authorList>
    </citation>
    <scope>NUCLEOTIDE SEQUENCE [LARGE SCALE GENOMIC DNA]</scope>
    <source>
        <strain evidence="2 3">NL8</strain>
    </source>
</reference>